<evidence type="ECO:0000256" key="7">
    <source>
        <dbReference type="RuleBase" id="RU003788"/>
    </source>
</evidence>
<dbReference type="RefSeq" id="WP_187760607.1">
    <property type="nucleotide sequence ID" value="NZ_CP061038.1"/>
</dbReference>
<protein>
    <recommendedName>
        <fullName evidence="7">Lysozyme</fullName>
        <ecNumber evidence="7">3.2.1.17</ecNumber>
    </recommendedName>
</protein>
<comment type="similarity">
    <text evidence="7">Belongs to the glycosyl hydrolase 24 family.</text>
</comment>
<dbReference type="GO" id="GO:0003796">
    <property type="term" value="F:lysozyme activity"/>
    <property type="evidence" value="ECO:0007669"/>
    <property type="project" value="UniProtKB-EC"/>
</dbReference>
<keyword evidence="5" id="KW-1035">Host cytoplasm</keyword>
<evidence type="ECO:0000256" key="6">
    <source>
        <dbReference type="ARBA" id="ARBA00023295"/>
    </source>
</evidence>
<gene>
    <name evidence="8" type="ORF">H3Z74_16160</name>
</gene>
<dbReference type="PANTHER" id="PTHR38107:SF3">
    <property type="entry name" value="LYSOZYME RRRD-RELATED"/>
    <property type="match status" value="1"/>
</dbReference>
<dbReference type="GO" id="GO:0042742">
    <property type="term" value="P:defense response to bacterium"/>
    <property type="evidence" value="ECO:0007669"/>
    <property type="project" value="UniProtKB-KW"/>
</dbReference>
<dbReference type="GO" id="GO:0009253">
    <property type="term" value="P:peptidoglycan catabolic process"/>
    <property type="evidence" value="ECO:0007669"/>
    <property type="project" value="InterPro"/>
</dbReference>
<proteinExistence type="inferred from homology"/>
<dbReference type="HAMAP" id="MF_04110">
    <property type="entry name" value="ENDOLYSIN_T4"/>
    <property type="match status" value="1"/>
</dbReference>
<dbReference type="InterPro" id="IPR002196">
    <property type="entry name" value="Glyco_hydro_24"/>
</dbReference>
<accession>A0A7H0LF26</accession>
<reference evidence="8 9" key="1">
    <citation type="submission" date="2020-09" db="EMBL/GenBank/DDBJ databases">
        <title>Sphingomonas sp., a new species isolated from pork steak.</title>
        <authorList>
            <person name="Heidler von Heilborn D."/>
        </authorList>
    </citation>
    <scope>NUCLEOTIDE SEQUENCE [LARGE SCALE GENOMIC DNA]</scope>
    <source>
        <strain evidence="9">S8-3T</strain>
    </source>
</reference>
<keyword evidence="2 7" id="KW-0929">Antimicrobial</keyword>
<dbReference type="Proteomes" id="UP000516148">
    <property type="component" value="Chromosome"/>
</dbReference>
<keyword evidence="6 7" id="KW-0326">Glycosidase</keyword>
<dbReference type="InterPro" id="IPR034690">
    <property type="entry name" value="Endolysin_T4_type"/>
</dbReference>
<dbReference type="CDD" id="cd00737">
    <property type="entry name" value="lyz_endolysin_autolysin"/>
    <property type="match status" value="1"/>
</dbReference>
<dbReference type="SUPFAM" id="SSF53955">
    <property type="entry name" value="Lysozyme-like"/>
    <property type="match status" value="1"/>
</dbReference>
<keyword evidence="4 7" id="KW-0378">Hydrolase</keyword>
<evidence type="ECO:0000313" key="8">
    <source>
        <dbReference type="EMBL" id="QNQ08279.1"/>
    </source>
</evidence>
<dbReference type="EC" id="3.2.1.17" evidence="7"/>
<sequence>MTSSDNGVKRLFDAIRRIKGNALSDTDVHSVNAVLADIVPSVPAPSTLAPSLRCANFIKGFEQCRLSAYLPTPDDVPTIGWGTTGPGIRLGLVWTQAQADTAFAADLDQFGGRVAALLGATPTTQSQYDAMVSLAYNIGTTAFANSTLLRLHRAGDPAGAAEQFARWNRQAGTVLNGLTRRRAAERALYLTAHREEERPA</sequence>
<keyword evidence="3 7" id="KW-0081">Bacteriolytic enzyme</keyword>
<dbReference type="InterPro" id="IPR051018">
    <property type="entry name" value="Bacteriophage_GH24"/>
</dbReference>
<keyword evidence="9" id="KW-1185">Reference proteome</keyword>
<organism evidence="8 9">
    <name type="scientific">Sphingomonas alpina</name>
    <dbReference type="NCBI Taxonomy" id="653931"/>
    <lineage>
        <taxon>Bacteria</taxon>
        <taxon>Pseudomonadati</taxon>
        <taxon>Pseudomonadota</taxon>
        <taxon>Alphaproteobacteria</taxon>
        <taxon>Sphingomonadales</taxon>
        <taxon>Sphingomonadaceae</taxon>
        <taxon>Sphingomonas</taxon>
    </lineage>
</organism>
<dbReference type="Pfam" id="PF00959">
    <property type="entry name" value="Phage_lysozyme"/>
    <property type="match status" value="1"/>
</dbReference>
<evidence type="ECO:0000256" key="3">
    <source>
        <dbReference type="ARBA" id="ARBA00022638"/>
    </source>
</evidence>
<evidence type="ECO:0000256" key="5">
    <source>
        <dbReference type="ARBA" id="ARBA00023200"/>
    </source>
</evidence>
<evidence type="ECO:0000313" key="9">
    <source>
        <dbReference type="Proteomes" id="UP000516148"/>
    </source>
</evidence>
<comment type="catalytic activity">
    <reaction evidence="1 7">
        <text>Hydrolysis of (1-&gt;4)-beta-linkages between N-acetylmuramic acid and N-acetyl-D-glucosamine residues in a peptidoglycan and between N-acetyl-D-glucosamine residues in chitodextrins.</text>
        <dbReference type="EC" id="3.2.1.17"/>
    </reaction>
</comment>
<dbReference type="InterPro" id="IPR033907">
    <property type="entry name" value="Endolysin_autolysin"/>
</dbReference>
<dbReference type="EMBL" id="CP061038">
    <property type="protein sequence ID" value="QNQ08279.1"/>
    <property type="molecule type" value="Genomic_DNA"/>
</dbReference>
<dbReference type="Gene3D" id="1.10.530.40">
    <property type="match status" value="1"/>
</dbReference>
<evidence type="ECO:0000256" key="4">
    <source>
        <dbReference type="ARBA" id="ARBA00022801"/>
    </source>
</evidence>
<evidence type="ECO:0000256" key="2">
    <source>
        <dbReference type="ARBA" id="ARBA00022529"/>
    </source>
</evidence>
<evidence type="ECO:0000256" key="1">
    <source>
        <dbReference type="ARBA" id="ARBA00000632"/>
    </source>
</evidence>
<dbReference type="InterPro" id="IPR023346">
    <property type="entry name" value="Lysozyme-like_dom_sf"/>
</dbReference>
<dbReference type="InterPro" id="IPR023347">
    <property type="entry name" value="Lysozyme_dom_sf"/>
</dbReference>
<dbReference type="GO" id="GO:0031640">
    <property type="term" value="P:killing of cells of another organism"/>
    <property type="evidence" value="ECO:0007669"/>
    <property type="project" value="UniProtKB-KW"/>
</dbReference>
<name>A0A7H0LF26_9SPHN</name>
<dbReference type="PANTHER" id="PTHR38107">
    <property type="match status" value="1"/>
</dbReference>
<dbReference type="GO" id="GO:0016998">
    <property type="term" value="P:cell wall macromolecule catabolic process"/>
    <property type="evidence" value="ECO:0007669"/>
    <property type="project" value="InterPro"/>
</dbReference>
<dbReference type="KEGG" id="spap:H3Z74_16160"/>
<dbReference type="AlphaFoldDB" id="A0A7H0LF26"/>